<dbReference type="InterPro" id="IPR050131">
    <property type="entry name" value="Peptidase_S8_subtilisin-like"/>
</dbReference>
<feature type="active site" description="Charge relay system" evidence="7 8">
    <location>
        <position position="252"/>
    </location>
</feature>
<comment type="similarity">
    <text evidence="1 8">Belongs to the peptidase S8 family.</text>
</comment>
<proteinExistence type="inferred from homology"/>
<keyword evidence="6 8" id="KW-0720">Serine protease</keyword>
<dbReference type="PROSITE" id="PS00138">
    <property type="entry name" value="SUBTILASE_SER"/>
    <property type="match status" value="1"/>
</dbReference>
<dbReference type="InterPro" id="IPR015500">
    <property type="entry name" value="Peptidase_S8_subtilisin-rel"/>
</dbReference>
<evidence type="ECO:0000256" key="8">
    <source>
        <dbReference type="PROSITE-ProRule" id="PRU01240"/>
    </source>
</evidence>
<dbReference type="PROSITE" id="PS51257">
    <property type="entry name" value="PROKAR_LIPOPROTEIN"/>
    <property type="match status" value="1"/>
</dbReference>
<gene>
    <name evidence="11" type="ORF">AVDCRST_MAG18-1261</name>
</gene>
<keyword evidence="2 8" id="KW-0645">Protease</keyword>
<feature type="compositionally biased region" description="Low complexity" evidence="9">
    <location>
        <begin position="622"/>
        <end position="661"/>
    </location>
</feature>
<dbReference type="InterPro" id="IPR006970">
    <property type="entry name" value="PT"/>
</dbReference>
<dbReference type="AlphaFoldDB" id="A0A6J4V076"/>
<dbReference type="PANTHER" id="PTHR43806:SF11">
    <property type="entry name" value="CEREVISIN-RELATED"/>
    <property type="match status" value="1"/>
</dbReference>
<evidence type="ECO:0000256" key="1">
    <source>
        <dbReference type="ARBA" id="ARBA00011073"/>
    </source>
</evidence>
<keyword evidence="5 8" id="KW-0378">Hydrolase</keyword>
<feature type="domain" description="Peptidase S8/S53" evidence="10">
    <location>
        <begin position="468"/>
        <end position="610"/>
    </location>
</feature>
<dbReference type="GO" id="GO:0004252">
    <property type="term" value="F:serine-type endopeptidase activity"/>
    <property type="evidence" value="ECO:0007669"/>
    <property type="project" value="UniProtKB-UniRule"/>
</dbReference>
<name>A0A6J4V076_9BACT</name>
<sequence length="892" mass="90765">MRAPKRRARDFWAGQVRLTLVLLALTLVLASCSLTNSPAPTVAPPTAGVPSAPTQPVVSGTAIAVPTFVPGGNDGGTPGAVTLPPNLPVPTGDQAKVDSKLFDIAIIYQQQGRGAAEQAARDYGLLNTANEVLLTLVLADQNTAPVEAKITELGGRVVASYENVIEMAMALDAVAVAAQNNPVAQLAAFSSVEQIKITRRPGMQSRYVPGMTSDILRAQMAPIVSEGVKVIGADQWQSAGITGKGVKVGIIDLGFAGYQQLLGQELPTNVQARSFNSTKDITGGGEVHGTACAEIVHAVAPDAELYIANIDSDASVGQATDWMISQGVKIISASFGSVGTTRGDGTGLGVRIVDNARAKGVLFVVAAGNSGDEHYAANLTDGDGNGWHEFAPGKEFLKISVGSALDVRMRWDAWTGEPVNLDLYLFSADGRQYLDSSRNVQSRGVVPVETLIFPLDRQFQRQTYQLRVRTVGNVRPVKLEIFVANSETQLLTPVGSVATPADAKGAFTVGATDVRDLSLEDFSSQGPTADNRVKPEITAPDRVLTASYQRESPSDPAFPGTSAATPHVAGAAALVLSSLGTATPDQIQQFLVGRAQDIEDPGVDPKSGAGDIRLGAPTQQGAAAPSASPRASASPSPRASASPSARPSARPSTVPSAAPTANGPKLAVAPGSGPVGTKFTITGGGFPANSQLPVVIVDSAGKTFANATINVRADGAINATYDSTGDPNGQYTVAVGDSAGNVLATATYTVGAGGSAPSARPSAAPSARPSVAPTVAPSTRPSVAPSAVPSAAPSAAPRSGGGDPVVGVSPNNAPAGTRFGITGAGFTPSTPVLIGVFDAANKAVASGRPTTTGAGTLQLTLDSASYPAGEYIVGIFTADGETLLAAAVFAVR</sequence>
<dbReference type="PANTHER" id="PTHR43806">
    <property type="entry name" value="PEPTIDASE S8"/>
    <property type="match status" value="1"/>
</dbReference>
<feature type="active site" description="Charge relay system" evidence="7 8">
    <location>
        <position position="562"/>
    </location>
</feature>
<feature type="domain" description="Peptidase S8/S53" evidence="10">
    <location>
        <begin position="243"/>
        <end position="403"/>
    </location>
</feature>
<dbReference type="Gene3D" id="3.40.50.200">
    <property type="entry name" value="Peptidase S8/S53 domain"/>
    <property type="match status" value="2"/>
</dbReference>
<dbReference type="PROSITE" id="PS51892">
    <property type="entry name" value="SUBTILASE"/>
    <property type="match status" value="1"/>
</dbReference>
<evidence type="ECO:0000256" key="6">
    <source>
        <dbReference type="ARBA" id="ARBA00022825"/>
    </source>
</evidence>
<evidence type="ECO:0000256" key="4">
    <source>
        <dbReference type="ARBA" id="ARBA00022737"/>
    </source>
</evidence>
<dbReference type="SUPFAM" id="SSF52743">
    <property type="entry name" value="Subtilisin-like"/>
    <property type="match status" value="1"/>
</dbReference>
<reference evidence="11" key="1">
    <citation type="submission" date="2020-02" db="EMBL/GenBank/DDBJ databases">
        <authorList>
            <person name="Meier V. D."/>
        </authorList>
    </citation>
    <scope>NUCLEOTIDE SEQUENCE</scope>
    <source>
        <strain evidence="11">AVDCRST_MAG18</strain>
    </source>
</reference>
<dbReference type="GO" id="GO:0006508">
    <property type="term" value="P:proteolysis"/>
    <property type="evidence" value="ECO:0007669"/>
    <property type="project" value="UniProtKB-KW"/>
</dbReference>
<evidence type="ECO:0000256" key="2">
    <source>
        <dbReference type="ARBA" id="ARBA00022670"/>
    </source>
</evidence>
<dbReference type="InterPro" id="IPR023828">
    <property type="entry name" value="Peptidase_S8_Ser-AS"/>
</dbReference>
<feature type="active site" description="Charge relay system" evidence="7 8">
    <location>
        <position position="288"/>
    </location>
</feature>
<dbReference type="Pfam" id="PF04886">
    <property type="entry name" value="PT"/>
    <property type="match status" value="1"/>
</dbReference>
<evidence type="ECO:0000256" key="9">
    <source>
        <dbReference type="SAM" id="MobiDB-lite"/>
    </source>
</evidence>
<dbReference type="InterPro" id="IPR000209">
    <property type="entry name" value="Peptidase_S8/S53_dom"/>
</dbReference>
<keyword evidence="3" id="KW-0732">Signal</keyword>
<evidence type="ECO:0000256" key="5">
    <source>
        <dbReference type="ARBA" id="ARBA00022801"/>
    </source>
</evidence>
<dbReference type="Pfam" id="PF00082">
    <property type="entry name" value="Peptidase_S8"/>
    <property type="match status" value="2"/>
</dbReference>
<organism evidence="11">
    <name type="scientific">uncultured Thermomicrobiales bacterium</name>
    <dbReference type="NCBI Taxonomy" id="1645740"/>
    <lineage>
        <taxon>Bacteria</taxon>
        <taxon>Pseudomonadati</taxon>
        <taxon>Thermomicrobiota</taxon>
        <taxon>Thermomicrobia</taxon>
        <taxon>Thermomicrobiales</taxon>
        <taxon>environmental samples</taxon>
    </lineage>
</organism>
<feature type="region of interest" description="Disordered" evidence="9">
    <location>
        <begin position="752"/>
        <end position="811"/>
    </location>
</feature>
<evidence type="ECO:0000259" key="10">
    <source>
        <dbReference type="Pfam" id="PF00082"/>
    </source>
</evidence>
<dbReference type="EMBL" id="CADCWN010000096">
    <property type="protein sequence ID" value="CAA9563138.1"/>
    <property type="molecule type" value="Genomic_DNA"/>
</dbReference>
<evidence type="ECO:0000256" key="3">
    <source>
        <dbReference type="ARBA" id="ARBA00022729"/>
    </source>
</evidence>
<dbReference type="PRINTS" id="PR00723">
    <property type="entry name" value="SUBTILISIN"/>
</dbReference>
<dbReference type="InterPro" id="IPR036852">
    <property type="entry name" value="Peptidase_S8/S53_dom_sf"/>
</dbReference>
<evidence type="ECO:0000313" key="11">
    <source>
        <dbReference type="EMBL" id="CAA9563138.1"/>
    </source>
</evidence>
<protein>
    <recommendedName>
        <fullName evidence="10">Peptidase S8/S53 domain-containing protein</fullName>
    </recommendedName>
</protein>
<feature type="compositionally biased region" description="Low complexity" evidence="9">
    <location>
        <begin position="755"/>
        <end position="798"/>
    </location>
</feature>
<keyword evidence="4" id="KW-0677">Repeat</keyword>
<accession>A0A6J4V076</accession>
<evidence type="ECO:0000256" key="7">
    <source>
        <dbReference type="PIRSR" id="PIRSR615500-1"/>
    </source>
</evidence>
<feature type="region of interest" description="Disordered" evidence="9">
    <location>
        <begin position="598"/>
        <end position="669"/>
    </location>
</feature>